<reference evidence="1" key="1">
    <citation type="submission" date="2020-10" db="EMBL/GenBank/DDBJ databases">
        <title>Taxonomic study of unclassified bacteria belonging to the class Ktedonobacteria.</title>
        <authorList>
            <person name="Yabe S."/>
            <person name="Wang C.M."/>
            <person name="Zheng Y."/>
            <person name="Sakai Y."/>
            <person name="Cavaletti L."/>
            <person name="Monciardini P."/>
            <person name="Donadio S."/>
        </authorList>
    </citation>
    <scope>NUCLEOTIDE SEQUENCE</scope>
    <source>
        <strain evidence="1">ID150040</strain>
    </source>
</reference>
<dbReference type="EMBL" id="BNJK01000001">
    <property type="protein sequence ID" value="GHO97263.1"/>
    <property type="molecule type" value="Genomic_DNA"/>
</dbReference>
<dbReference type="InterPro" id="IPR016181">
    <property type="entry name" value="Acyl_CoA_acyltransferase"/>
</dbReference>
<dbReference type="SUPFAM" id="SSF55729">
    <property type="entry name" value="Acyl-CoA N-acyltransferases (Nat)"/>
    <property type="match status" value="1"/>
</dbReference>
<dbReference type="AlphaFoldDB" id="A0A8J3INF0"/>
<dbReference type="Proteomes" id="UP000597444">
    <property type="component" value="Unassembled WGS sequence"/>
</dbReference>
<dbReference type="RefSeq" id="WP_220207837.1">
    <property type="nucleotide sequence ID" value="NZ_BNJK01000001.1"/>
</dbReference>
<comment type="caution">
    <text evidence="1">The sequence shown here is derived from an EMBL/GenBank/DDBJ whole genome shotgun (WGS) entry which is preliminary data.</text>
</comment>
<evidence type="ECO:0008006" key="3">
    <source>
        <dbReference type="Google" id="ProtNLM"/>
    </source>
</evidence>
<keyword evidence="2" id="KW-1185">Reference proteome</keyword>
<dbReference type="Gene3D" id="3.40.630.30">
    <property type="match status" value="1"/>
</dbReference>
<name>A0A8J3INF0_9CHLR</name>
<organism evidence="1 2">
    <name type="scientific">Reticulibacter mediterranei</name>
    <dbReference type="NCBI Taxonomy" id="2778369"/>
    <lineage>
        <taxon>Bacteria</taxon>
        <taxon>Bacillati</taxon>
        <taxon>Chloroflexota</taxon>
        <taxon>Ktedonobacteria</taxon>
        <taxon>Ktedonobacterales</taxon>
        <taxon>Reticulibacteraceae</taxon>
        <taxon>Reticulibacter</taxon>
    </lineage>
</organism>
<protein>
    <recommendedName>
        <fullName evidence="3">Helix-turn-helix domain-containing protein</fullName>
    </recommendedName>
</protein>
<evidence type="ECO:0000313" key="1">
    <source>
        <dbReference type="EMBL" id="GHO97263.1"/>
    </source>
</evidence>
<accession>A0A8J3INF0</accession>
<evidence type="ECO:0000313" key="2">
    <source>
        <dbReference type="Proteomes" id="UP000597444"/>
    </source>
</evidence>
<proteinExistence type="predicted"/>
<gene>
    <name evidence="1" type="ORF">KSF_073110</name>
</gene>
<sequence>MPNRKKAPPGMYTAQEAIAMIGIPSTNFYTLVREKTIKKITFPGRTEGFYSKSEIDTYARNLKALQQPYSTETLQFGLALNEDIPAIHALTASVSGGEAHAVPEEVLRAWIRKNPQSVHILRKGTEVVGYISAFPLPDATLDLRLRGRLLNRTIPVDDIMPFIPNTTLSLYIAEMAVKHADAFIKDNEPNPDKPDPVARLLGARLIRETSRFISHLRRQGITVNELYAVGTSPFGIRMCRELGMTPVDLPEGVRGDRVPFKVDLQQNSQSVVVRRLRVV</sequence>